<dbReference type="SUPFAM" id="SSF90123">
    <property type="entry name" value="ABC transporter transmembrane region"/>
    <property type="match status" value="4"/>
</dbReference>
<dbReference type="GO" id="GO:0140359">
    <property type="term" value="F:ABC-type transporter activity"/>
    <property type="evidence" value="ECO:0007669"/>
    <property type="project" value="InterPro"/>
</dbReference>
<reference evidence="14" key="1">
    <citation type="submission" date="2019-02" db="EMBL/GenBank/DDBJ databases">
        <title>FDA dAtabase for Regulatory Grade micrObial Sequences (FDA-ARGOS): Supporting development and validation of Infectious Disease Dx tests.</title>
        <authorList>
            <person name="Duncan R."/>
            <person name="Fisher C."/>
            <person name="Tallon L."/>
            <person name="Sadzewicz L."/>
            <person name="Sengamalay N."/>
            <person name="Ott S."/>
            <person name="Godinez A."/>
            <person name="Nagaraj S."/>
            <person name="Vavikolanu K."/>
            <person name="Vyas G."/>
            <person name="Nadendla S."/>
            <person name="Aluvathingal J."/>
            <person name="Sichtig H."/>
        </authorList>
    </citation>
    <scope>NUCLEOTIDE SEQUENCE [LARGE SCALE GENOMIC DNA]</scope>
    <source>
        <strain evidence="14">FDAARGOS_360</strain>
    </source>
</reference>
<feature type="transmembrane region" description="Helical" evidence="10">
    <location>
        <begin position="1093"/>
        <end position="1112"/>
    </location>
</feature>
<dbReference type="InterPro" id="IPR011527">
    <property type="entry name" value="ABC1_TM_dom"/>
</dbReference>
<evidence type="ECO:0000256" key="5">
    <source>
        <dbReference type="ARBA" id="ARBA00022840"/>
    </source>
</evidence>
<dbReference type="SMART" id="SM00382">
    <property type="entry name" value="AAA"/>
    <property type="match status" value="4"/>
</dbReference>
<evidence type="ECO:0000256" key="8">
    <source>
        <dbReference type="ARBA" id="ARBA00023180"/>
    </source>
</evidence>
<dbReference type="InterPro" id="IPR027417">
    <property type="entry name" value="P-loop_NTPase"/>
</dbReference>
<dbReference type="InterPro" id="IPR017871">
    <property type="entry name" value="ABC_transporter-like_CS"/>
</dbReference>
<organism evidence="13 14">
    <name type="scientific">Leishmania donovani</name>
    <dbReference type="NCBI Taxonomy" id="5661"/>
    <lineage>
        <taxon>Eukaryota</taxon>
        <taxon>Discoba</taxon>
        <taxon>Euglenozoa</taxon>
        <taxon>Kinetoplastea</taxon>
        <taxon>Metakinetoplastina</taxon>
        <taxon>Trypanosomatida</taxon>
        <taxon>Trypanosomatidae</taxon>
        <taxon>Leishmaniinae</taxon>
        <taxon>Leishmania</taxon>
    </lineage>
</organism>
<dbReference type="Proteomes" id="UP000318821">
    <property type="component" value="Unassembled WGS sequence"/>
</dbReference>
<dbReference type="EMBL" id="RHLD01000005">
    <property type="protein sequence ID" value="TPP41489.1"/>
    <property type="molecule type" value="Genomic_DNA"/>
</dbReference>
<evidence type="ECO:0000256" key="2">
    <source>
        <dbReference type="ARBA" id="ARBA00022448"/>
    </source>
</evidence>
<comment type="subcellular location">
    <subcellularLocation>
        <location evidence="1">Membrane</location>
        <topology evidence="1">Multi-pass membrane protein</topology>
    </subcellularLocation>
</comment>
<dbReference type="SUPFAM" id="SSF52540">
    <property type="entry name" value="P-loop containing nucleoside triphosphate hydrolases"/>
    <property type="match status" value="4"/>
</dbReference>
<gene>
    <name evidence="13" type="ORF">CGC20_3495</name>
</gene>
<evidence type="ECO:0000256" key="3">
    <source>
        <dbReference type="ARBA" id="ARBA00022692"/>
    </source>
</evidence>
<sequence>MPAYSVSGQLARASATPHPPVHPTVLTPVYHQSSHPRPPPRGLRDLFGEEPAYEKQPEDRAGWLLGAFFHTWLGDLMQRAAREELTMDGLPRPMREYRAYNAGVALSAELQRQRARRHAWDGYVGARVGVRWDDASDGVLRWVGAVQQYGTPGRLYAGVEWRVAPSRRRGCCVRRCMGWLLCRGCSAPVPEQGPGAHHRGEVDGEHLFDPVDNNTVLTCERVDDVVFRPLDRYPAGAVPPPGFSTEDAKTCEAPQVESVLYAVFYCFRKPLLWLLPLRFVVELSALLTPMARKWYVGYLAPPVAPQATTKVPPPPIFHAFCSVAVVFCVSLVNSVTTAKYEQLCRRYAFAARSALSSCIAAKCLLISEKSVQRPELNAGRIVNLVASDVEVLVSAFQGLWMIVTIPVLLVAAVCLLYRTMGFSALVGVGLMMLIAPLQILATIMSSRCSYALALATDERLRTTNEFLSGIRAIKFMGFERHFQRLITEKRDAELAALRRFQIATTGTMFATSLTPILTLASTFITYALTGHAMSPHVVYPVISLLQLIHTPQQTMFSFLVVYAQFFVSMKRLTSFLAADDAQARDILEAALASKEGDDAAAVLRNATVSSYKAVPLPPASSREGGGGDTHYELRAKTLLADVDLRVPRGRLTVVLGPTGSGKSTLLDALIGALAVTRGRVACSRSVAYVPQQPWIMNATLRDNVIFFGAPDAAAFERAVRSSQLASDLALLADGPETEIGENGINLSGGQKARVSLARAVYADRDVYLLDDPLSALDAQVGERVMRECVCGALAGKTRVLATHQVSAAAYADLVVLLEEGRVAFQGNYAAYCEYARQQGCTEEMAETVDNCFASETVDKRAAASRICAVLSQAMSMKSCDTADRSAVASKQRCDVEGAGNLEQQQEEPRLPDDAAELAEAVEVFAEPTDNREEKASGAVAWSMYRRYIHAAGGMHVFCGATAVFLLTEVAQQLPTIWLSLWSSGALEGVSNNGCIVVFTIFALSTVFVIPVRVIFVFNGLRDAARGLHSGLLSSLVVATLNFYETTPLGRLTNRLSRDMREIDAALPTYVISAAVHGSFILGYLLMLTVSQPFTVFLLVPCILVYGHIFVFFCAANREMQRLLNISNSPVFSILNEVLTGRWLICTYGRENAVVARALQGLDSVFACAYMKAVGTVWVTVRVELLGNASVCVLALLGVLSTHIPSVPINAAILALCFINATSLSQKLSSLIGVGATVEASMNCVERVLYYTDNAPAEELCDENENVHPPKNVFTPAVVDAIELSPDDVSAATAPAGSLVLEHVDMRYRPGLPLVLRDVCFAVAPGQKVGVVGRTGSGKSTLLLAFLRLVEVCGGRMLVCGRDARDYGVRELRRLFSMIPQDPLLFDGTVRSNVDPFGCCGDAAVWRALRQVGMEERVRGEAGGLDGRVQEGGANYSVGQRQLLCLARALLKRGSAFLLMDEATANVDPALDRQIQRTVQHTFRDYTVVTIAHRLHTVAACDVILVMDQGRVLEFGSPRDLLSRGDSVFSTEQCQLLCAATPGWTMWDTAKQPEDRAGWLLGAFFHTWLGDLMQRAAREELTMDGLPRPMREYRAYNAGVALSAELQRQRARRHAWDGYVGARVGVRWDDASDGVLRWVGAVQQYGTPGRLYAGVEWRVAPSRRRGCCVRRCMGWLLCRGCSAPVPEQGPGAYHRGEVDGEHLFDPVEDDTVLTCERVEDVIFWRDEPGGETHEATTTEEDFVDDAGISSQRQSEESCAEVAAPPTCMSVTVALFSVLRWQLLLLGPLRLTVDVTALLTPMALSWYIRLLQGSTDTTSSESASSGTSSAAASSWQSSSVVDSGSMRDASWQPVASVVLLFAISLVRSLALQKYAQLAYRSAYAVRSGLSSCITAKCLRIASRELRRPELNPGRILNLITTDVASMEGTMYVLWMAVTVPLQVCATVCMLYRSIGWAAGISILMLLLFLPIQILLTKMTYTCTVGLAKSSDARLRTTNEFLSGIRTIKFMSLEDTFEEEINARRAAELRAVRRFQLISTANSLISQCVPSCTTAAVMVAYYCKGYPMSPEIIYPALSLLSLMDTPFELVRTLVGEFSQFFVSMKRLTSFLAADDAQARDILEAALASKEGDDAAAVLRNATVSSYKAVPLPPASSREGGGGDTHYELRAKTLLADVDLRVPRGRLTVVLGPTGSGKSTLLDALIGALAVTRGRVACSRSVAYVPQQPWIMNATLRDNVIFFGAPDAAAFERAVRSSQLASDLALLADGPETEIGENGINLSGGQKARVSLARAVYADRDVYLLDDPLSALDAQVGERVMRECVCGALAGKTRVLATHQVSAAAYADLVVLLEEGRVAFQGNYAAYCEYARLHYERSLSGMGKASAYAAQTVSELASAVDLSKLEDILDDNVEVQRPLTESTLESSGGVLFAAEQLAHRVLGDTVTKDSADVTVVESGEEKAVGAVPWEVYRRYIEACGGWLTLCSIMIFFLLTEGVSRSGDVWLSLWSGGKLERLSTHLRLSLYVTAVLAAILVPPSRDLWCFTIMRRASYHIHAGLLRSLARARLSFFDVTPRGRLINRMSRDMGLIDWDLSVSVDILLFFFFYLVAYFAIMTTSQPFVLVVLVPCILVYGHIFRFFCAANREMQRLLNISNSPVFSILNEVLTGRWTICTYGREQDMMREVLRRLDSVFACSYMQCMGSRWLSVRVELLGNVAVSGLALLGVLATKLPWMHMNLGLLALSITKASSITMVLSSFISIGASVEASMNCVERVLYYTDNAPAEDIGGGESAMEACGSTALSVVAGDDASAATAPAGSLVLEHVDMRYRPGLPLVLRDVCFAVAPGQKVGVVGRTGSGKSTLLLAFLRLVEVCGGRMLVCGRDARDYGVRELRRLFSMIPQDPLLFDGTVRSNVDPFGCCGDAAVWRALRQRGSAFLLMDEATANVDPALDRQIQRTVQHTFRDYTVVTIAHRLHTVAACDVILVMDQGRVLEFGSPRELVERQGSAFGALVRSLSRGAQQAFRVAVESVPDKFPV</sequence>
<feature type="domain" description="ABC transmembrane type-1" evidence="12">
    <location>
        <begin position="272"/>
        <end position="564"/>
    </location>
</feature>
<dbReference type="Gene3D" id="1.20.1560.10">
    <property type="entry name" value="ABC transporter type 1, transmembrane domain"/>
    <property type="match status" value="4"/>
</dbReference>
<keyword evidence="2" id="KW-0813">Transport</keyword>
<feature type="transmembrane region" description="Helical" evidence="10">
    <location>
        <begin position="1947"/>
        <end position="1967"/>
    </location>
</feature>
<dbReference type="VEuPathDB" id="TriTrypDB:LDHU3_34.1140"/>
<protein>
    <submittedName>
        <fullName evidence="13">ABC transporter family protein</fullName>
    </submittedName>
</protein>
<keyword evidence="8" id="KW-0325">Glycoprotein</keyword>
<feature type="transmembrane region" description="Helical" evidence="10">
    <location>
        <begin position="2588"/>
        <end position="2610"/>
    </location>
</feature>
<dbReference type="VEuPathDB" id="TriTrypDB:LdCL_310019900"/>
<feature type="domain" description="ABC transporter" evidence="11">
    <location>
        <begin position="603"/>
        <end position="844"/>
    </location>
</feature>
<dbReference type="FunFam" id="3.40.50.300:FF:000630">
    <property type="entry name" value="ATP-binding cassette (ABC) transporter, putative"/>
    <property type="match status" value="1"/>
</dbReference>
<comment type="caution">
    <text evidence="13">The sequence shown here is derived from an EMBL/GenBank/DDBJ whole genome shotgun (WGS) entry which is preliminary data.</text>
</comment>
<dbReference type="InterPro" id="IPR003439">
    <property type="entry name" value="ABC_transporter-like_ATP-bd"/>
</dbReference>
<feature type="transmembrane region" description="Helical" evidence="10">
    <location>
        <begin position="2616"/>
        <end position="2637"/>
    </location>
</feature>
<dbReference type="GO" id="GO:0005524">
    <property type="term" value="F:ATP binding"/>
    <property type="evidence" value="ECO:0007669"/>
    <property type="project" value="UniProtKB-KW"/>
</dbReference>
<evidence type="ECO:0000256" key="6">
    <source>
        <dbReference type="ARBA" id="ARBA00022989"/>
    </source>
</evidence>
<keyword evidence="6 10" id="KW-1133">Transmembrane helix</keyword>
<feature type="domain" description="ABC transporter" evidence="11">
    <location>
        <begin position="1300"/>
        <end position="1533"/>
    </location>
</feature>
<evidence type="ECO:0000256" key="4">
    <source>
        <dbReference type="ARBA" id="ARBA00022741"/>
    </source>
</evidence>
<feature type="transmembrane region" description="Helical" evidence="10">
    <location>
        <begin position="1849"/>
        <end position="1868"/>
    </location>
</feature>
<evidence type="ECO:0000259" key="11">
    <source>
        <dbReference type="PROSITE" id="PS50893"/>
    </source>
</evidence>
<dbReference type="Pfam" id="PF00664">
    <property type="entry name" value="ABC_membrane"/>
    <property type="match status" value="4"/>
</dbReference>
<dbReference type="InterPro" id="IPR003593">
    <property type="entry name" value="AAA+_ATPase"/>
</dbReference>
<feature type="transmembrane region" description="Helical" evidence="10">
    <location>
        <begin position="424"/>
        <end position="444"/>
    </location>
</feature>
<dbReference type="PROSITE" id="PS00211">
    <property type="entry name" value="ABC_TRANSPORTER_1"/>
    <property type="match status" value="3"/>
</dbReference>
<feature type="region of interest" description="Disordered" evidence="9">
    <location>
        <begin position="1"/>
        <end position="47"/>
    </location>
</feature>
<evidence type="ECO:0000313" key="14">
    <source>
        <dbReference type="Proteomes" id="UP000318821"/>
    </source>
</evidence>
<dbReference type="InterPro" id="IPR050173">
    <property type="entry name" value="ABC_transporter_C-like"/>
</dbReference>
<evidence type="ECO:0000256" key="10">
    <source>
        <dbReference type="SAM" id="Phobius"/>
    </source>
</evidence>
<keyword evidence="7 10" id="KW-0472">Membrane</keyword>
<feature type="transmembrane region" description="Helical" evidence="10">
    <location>
        <begin position="398"/>
        <end position="417"/>
    </location>
</feature>
<evidence type="ECO:0000256" key="1">
    <source>
        <dbReference type="ARBA" id="ARBA00004141"/>
    </source>
</evidence>
<dbReference type="GO" id="GO:0016020">
    <property type="term" value="C:membrane"/>
    <property type="evidence" value="ECO:0007669"/>
    <property type="project" value="UniProtKB-SubCell"/>
</dbReference>
<dbReference type="VEuPathDB" id="TriTrypDB:LDHU3_31.2160"/>
<feature type="domain" description="ABC transporter" evidence="11">
    <location>
        <begin position="2818"/>
        <end position="3010"/>
    </location>
</feature>
<dbReference type="PANTHER" id="PTHR24223:SF273">
    <property type="entry name" value="MULTIDRUG RESISTANCE PROTEIN E"/>
    <property type="match status" value="1"/>
</dbReference>
<keyword evidence="5" id="KW-0067">ATP-binding</keyword>
<dbReference type="InterPro" id="IPR044746">
    <property type="entry name" value="ABCC_6TM_D1"/>
</dbReference>
<feature type="domain" description="ABC transmembrane type-1" evidence="12">
    <location>
        <begin position="1824"/>
        <end position="2096"/>
    </location>
</feature>
<feature type="transmembrane region" description="Helical" evidence="10">
    <location>
        <begin position="316"/>
        <end position="335"/>
    </location>
</feature>
<feature type="domain" description="ABC transporter" evidence="11">
    <location>
        <begin position="2135"/>
        <end position="2376"/>
    </location>
</feature>
<dbReference type="FunFam" id="1.20.1560.10:FF:000082">
    <property type="entry name" value="ABC transporter, multidrug resistance associated protein"/>
    <property type="match status" value="1"/>
</dbReference>
<dbReference type="PANTHER" id="PTHR24223">
    <property type="entry name" value="ATP-BINDING CASSETTE SUB-FAMILY C"/>
    <property type="match status" value="1"/>
</dbReference>
<dbReference type="VEuPathDB" id="TriTrypDB:LdCL_310020000"/>
<dbReference type="VEuPathDB" id="TriTrypDB:LdBPK_311300.1"/>
<dbReference type="VEuPathDB" id="TriTrypDB:LdBPK_340690.1"/>
<evidence type="ECO:0000256" key="7">
    <source>
        <dbReference type="ARBA" id="ARBA00023136"/>
    </source>
</evidence>
<dbReference type="SMART" id="SM01052">
    <property type="entry name" value="CAP_GLY"/>
    <property type="match status" value="2"/>
</dbReference>
<dbReference type="CDD" id="cd18580">
    <property type="entry name" value="ABC_6TM_ABCC_D2"/>
    <property type="match status" value="2"/>
</dbReference>
<dbReference type="FunFam" id="3.40.50.300:FF:002055">
    <property type="entry name" value="ATP-binding cassette protein subfamily C, member 1"/>
    <property type="match status" value="2"/>
</dbReference>
<keyword evidence="3 10" id="KW-0812">Transmembrane</keyword>
<dbReference type="InterPro" id="IPR000938">
    <property type="entry name" value="CAP-Gly_domain"/>
</dbReference>
<dbReference type="VEuPathDB" id="TriTrypDB:LDHU3_31.2140"/>
<keyword evidence="4" id="KW-0547">Nucleotide-binding</keyword>
<dbReference type="InterPro" id="IPR036640">
    <property type="entry name" value="ABC1_TM_sf"/>
</dbReference>
<dbReference type="VEuPathDB" id="TriTrypDB:LdBPK_311290.1"/>
<feature type="transmembrane region" description="Helical" evidence="10">
    <location>
        <begin position="2708"/>
        <end position="2727"/>
    </location>
</feature>
<dbReference type="InterPro" id="IPR044726">
    <property type="entry name" value="ABCC_6TM_D2"/>
</dbReference>
<dbReference type="Pfam" id="PF00005">
    <property type="entry name" value="ABC_tran"/>
    <property type="match status" value="4"/>
</dbReference>
<evidence type="ECO:0000313" key="13">
    <source>
        <dbReference type="EMBL" id="TPP41489.1"/>
    </source>
</evidence>
<proteinExistence type="predicted"/>
<dbReference type="PROSITE" id="PS50929">
    <property type="entry name" value="ABC_TM1F"/>
    <property type="match status" value="4"/>
</dbReference>
<feature type="transmembrane region" description="Helical" evidence="10">
    <location>
        <begin position="995"/>
        <end position="1015"/>
    </location>
</feature>
<accession>A0A504X373</accession>
<feature type="domain" description="ABC transmembrane type-1" evidence="12">
    <location>
        <begin position="959"/>
        <end position="1239"/>
    </location>
</feature>
<feature type="transmembrane region" description="Helical" evidence="10">
    <location>
        <begin position="2519"/>
        <end position="2539"/>
    </location>
</feature>
<name>A0A504X373_LEIDO</name>
<dbReference type="CDD" id="cd18579">
    <property type="entry name" value="ABC_6TM_ABCC_D1"/>
    <property type="match status" value="2"/>
</dbReference>
<feature type="transmembrane region" description="Helical" evidence="10">
    <location>
        <begin position="2471"/>
        <end position="2490"/>
    </location>
</feature>
<feature type="transmembrane region" description="Helical" evidence="10">
    <location>
        <begin position="1064"/>
        <end position="1086"/>
    </location>
</feature>
<dbReference type="GO" id="GO:0016887">
    <property type="term" value="F:ATP hydrolysis activity"/>
    <property type="evidence" value="ECO:0007669"/>
    <property type="project" value="InterPro"/>
</dbReference>
<evidence type="ECO:0000256" key="9">
    <source>
        <dbReference type="SAM" id="MobiDB-lite"/>
    </source>
</evidence>
<evidence type="ECO:0000259" key="12">
    <source>
        <dbReference type="PROSITE" id="PS50929"/>
    </source>
</evidence>
<dbReference type="CDD" id="cd03244">
    <property type="entry name" value="ABCC_MRP_domain2"/>
    <property type="match status" value="2"/>
</dbReference>
<dbReference type="CDD" id="cd03250">
    <property type="entry name" value="ABCC_MRP_domain1"/>
    <property type="match status" value="2"/>
</dbReference>
<feature type="domain" description="ABC transmembrane type-1" evidence="12">
    <location>
        <begin position="2474"/>
        <end position="2763"/>
    </location>
</feature>
<dbReference type="PROSITE" id="PS50893">
    <property type="entry name" value="ABC_TRANSPORTER_2"/>
    <property type="match status" value="4"/>
</dbReference>
<dbReference type="FunFam" id="1.20.1560.10:FF:000010">
    <property type="entry name" value="Multidrug resistance-associated ABC transporter"/>
    <property type="match status" value="2"/>
</dbReference>
<dbReference type="Gene3D" id="3.40.50.300">
    <property type="entry name" value="P-loop containing nucleotide triphosphate hydrolases"/>
    <property type="match status" value="5"/>
</dbReference>